<evidence type="ECO:0000313" key="3">
    <source>
        <dbReference type="EMBL" id="VDM86580.1"/>
    </source>
</evidence>
<accession>A0A3S4BS76</accession>
<dbReference type="InterPro" id="IPR046704">
    <property type="entry name" value="DUF6777"/>
</dbReference>
<keyword evidence="4" id="KW-1185">Reference proteome</keyword>
<evidence type="ECO:0000256" key="1">
    <source>
        <dbReference type="SAM" id="MobiDB-lite"/>
    </source>
</evidence>
<dbReference type="OrthoDB" id="4655582at2"/>
<feature type="compositionally biased region" description="Polar residues" evidence="1">
    <location>
        <begin position="62"/>
        <end position="77"/>
    </location>
</feature>
<protein>
    <recommendedName>
        <fullName evidence="2">DUF6777 domain-containing protein</fullName>
    </recommendedName>
</protein>
<organism evidence="3 4">
    <name type="scientific">Mycobacterium basiliense</name>
    <dbReference type="NCBI Taxonomy" id="2094119"/>
    <lineage>
        <taxon>Bacteria</taxon>
        <taxon>Bacillati</taxon>
        <taxon>Actinomycetota</taxon>
        <taxon>Actinomycetes</taxon>
        <taxon>Mycobacteriales</taxon>
        <taxon>Mycobacteriaceae</taxon>
        <taxon>Mycobacterium</taxon>
    </lineage>
</organism>
<dbReference type="KEGG" id="mbai:MB901379_00099"/>
<dbReference type="AlphaFoldDB" id="A0A3S4BS76"/>
<feature type="domain" description="DUF6777" evidence="2">
    <location>
        <begin position="77"/>
        <end position="248"/>
    </location>
</feature>
<name>A0A3S4BS76_9MYCO</name>
<gene>
    <name evidence="3" type="ORF">MB901379_00099</name>
</gene>
<dbReference type="EMBL" id="LR130759">
    <property type="protein sequence ID" value="VDM86580.1"/>
    <property type="molecule type" value="Genomic_DNA"/>
</dbReference>
<feature type="region of interest" description="Disordered" evidence="1">
    <location>
        <begin position="249"/>
        <end position="272"/>
    </location>
</feature>
<dbReference type="RefSeq" id="WP_158014819.1">
    <property type="nucleotide sequence ID" value="NZ_CBCSKE010000019.1"/>
</dbReference>
<sequence precursor="true">MRLGLAIVLLIGLVGCTSRGDGKSPAAGGELWLTAADDPGPDPFMPSVASPQSGKPLPGPNLTPQGNGTDVVAQQQPGDKAGLYGGSLNNSSCDREKMISFLKTHDAEARAFVAALNSDVSLRWSKGTSVSVDQIEPYIRELTPAFLRVDTRVTLYGFDGTNPVPLQSILQAGTAILLDIYGVPRVRGAGGNPLTAPVALDVRPTVRGTAWAGYNPGVIVVVQPAKAVITVFVLFDVYTGVTFDRMAGTSGADAQRSGPPATQPGGENTTYDGTYVSVNSPSTATVVVRNGRIISFAEEAAAAGKCELAVKADFLIAPPNGEFSGNYQGSVSSGPFWCVPTNGTMSGRVDGAQMTMTYTNAASGASFDLQLVRK</sequence>
<dbReference type="Pfam" id="PF20568">
    <property type="entry name" value="DUF6777"/>
    <property type="match status" value="1"/>
</dbReference>
<reference evidence="4" key="1">
    <citation type="submission" date="2018-02" db="EMBL/GenBank/DDBJ databases">
        <authorList>
            <person name="Seth-Smith MB H."/>
            <person name="Seth-Smith H."/>
        </authorList>
    </citation>
    <scope>NUCLEOTIDE SEQUENCE [LARGE SCALE GENOMIC DNA]</scope>
</reference>
<evidence type="ECO:0000259" key="2">
    <source>
        <dbReference type="Pfam" id="PF20568"/>
    </source>
</evidence>
<dbReference type="PROSITE" id="PS51257">
    <property type="entry name" value="PROKAR_LIPOPROTEIN"/>
    <property type="match status" value="1"/>
</dbReference>
<feature type="region of interest" description="Disordered" evidence="1">
    <location>
        <begin position="28"/>
        <end position="80"/>
    </location>
</feature>
<evidence type="ECO:0000313" key="4">
    <source>
        <dbReference type="Proteomes" id="UP000269998"/>
    </source>
</evidence>
<proteinExistence type="predicted"/>
<dbReference type="Proteomes" id="UP000269998">
    <property type="component" value="Chromosome"/>
</dbReference>